<evidence type="ECO:0000313" key="7">
    <source>
        <dbReference type="Proteomes" id="UP000639516"/>
    </source>
</evidence>
<evidence type="ECO:0000256" key="1">
    <source>
        <dbReference type="ARBA" id="ARBA00004370"/>
    </source>
</evidence>
<sequence length="525" mass="57848">MCIRDSAGSGSIGFFYYSGHGAARPEDGANYLIPVDVQSLQLQSAWYDAISLDAVVHEVARRASKETALFFVFDACRTELHLPIKSISKGFEDIRGQSGSFIAFSTSPGQTASDVGDEGGPYARALSAELRNPNQDYLTVFKRVKEAVYSSTRFTQHPWEHDGIIGTVVLNANRLAPNLSNSPQLAAPALQSGATISPPPPPPPPRPRSSEASLPAYHRLQDIRDAREEQQDGNRTIINEPGRFIIRDPSSRSYVRHNDLALLQIGARDVRTETVGGDKRTVVIRPDNSEIISVAAPDGRLIRRIGRGSDGREIIIIDNTYRDPRSVNGMFIDIPPPVVRIPYDRYIVDYDSAPSSLVYDTLLASSVVPIDRRYSMDEIRYSRNVSKMMPSVDINTINLTPGSWEFASDQEAKLKPIAYGLKQALQRNPREVFLIEGHTDDSGSEIDNLSLSDRRAEALAAFLIQQLRVPTENLVSQGYGSQYLKEQNGGLGRTNQRFTIRRITPLLNGGSTPLPPAPPGTSPPR</sequence>
<dbReference type="Gene3D" id="3.30.1330.60">
    <property type="entry name" value="OmpA-like domain"/>
    <property type="match status" value="1"/>
</dbReference>
<dbReference type="PRINTS" id="PR01021">
    <property type="entry name" value="OMPADOMAIN"/>
</dbReference>
<protein>
    <submittedName>
        <fullName evidence="6">Caspase family protein</fullName>
    </submittedName>
</protein>
<comment type="subcellular location">
    <subcellularLocation>
        <location evidence="1">Membrane</location>
    </subcellularLocation>
</comment>
<gene>
    <name evidence="6" type="ORF">HA482_28615</name>
</gene>
<dbReference type="InterPro" id="IPR011600">
    <property type="entry name" value="Pept_C14_caspase"/>
</dbReference>
<dbReference type="CDD" id="cd07185">
    <property type="entry name" value="OmpA_C-like"/>
    <property type="match status" value="1"/>
</dbReference>
<dbReference type="InterPro" id="IPR029030">
    <property type="entry name" value="Caspase-like_dom_sf"/>
</dbReference>
<evidence type="ECO:0000256" key="2">
    <source>
        <dbReference type="ARBA" id="ARBA00023136"/>
    </source>
</evidence>
<dbReference type="InterPro" id="IPR006664">
    <property type="entry name" value="OMP_bac"/>
</dbReference>
<evidence type="ECO:0000259" key="5">
    <source>
        <dbReference type="PROSITE" id="PS51123"/>
    </source>
</evidence>
<dbReference type="InterPro" id="IPR052039">
    <property type="entry name" value="Caspase-related_regulators"/>
</dbReference>
<name>A0ABR7UDM8_9BRAD</name>
<dbReference type="Proteomes" id="UP000639516">
    <property type="component" value="Unassembled WGS sequence"/>
</dbReference>
<dbReference type="EMBL" id="JAATTO010000046">
    <property type="protein sequence ID" value="MBC9982179.1"/>
    <property type="molecule type" value="Genomic_DNA"/>
</dbReference>
<feature type="region of interest" description="Disordered" evidence="4">
    <location>
        <begin position="181"/>
        <end position="212"/>
    </location>
</feature>
<feature type="compositionally biased region" description="Pro residues" evidence="4">
    <location>
        <begin position="513"/>
        <end position="525"/>
    </location>
</feature>
<reference evidence="6 7" key="1">
    <citation type="journal article" date="2020" name="Arch. Microbiol.">
        <title>Bradyrhizobium campsiandrae sp. nov., a nitrogen-fixing bacterial strain isolated from a native leguminous tree from the Amazon adapted to flooded conditions.</title>
        <authorList>
            <person name="Cabral Michel D."/>
            <person name="Martins da Costa E."/>
            <person name="Azarias Guimaraes A."/>
            <person name="Soares de Carvalho T."/>
            <person name="Santos de Castro Caputo P."/>
            <person name="Willems A."/>
            <person name="de Souza Moreira F.M."/>
        </authorList>
    </citation>
    <scope>NUCLEOTIDE SEQUENCE [LARGE SCALE GENOMIC DNA]</scope>
    <source>
        <strain evidence="7">INPA 384B</strain>
    </source>
</reference>
<comment type="caution">
    <text evidence="6">The sequence shown here is derived from an EMBL/GenBank/DDBJ whole genome shotgun (WGS) entry which is preliminary data.</text>
</comment>
<dbReference type="PROSITE" id="PS51123">
    <property type="entry name" value="OMPA_2"/>
    <property type="match status" value="1"/>
</dbReference>
<feature type="region of interest" description="Disordered" evidence="4">
    <location>
        <begin position="504"/>
        <end position="525"/>
    </location>
</feature>
<dbReference type="SUPFAM" id="SSF103088">
    <property type="entry name" value="OmpA-like"/>
    <property type="match status" value="1"/>
</dbReference>
<keyword evidence="2 3" id="KW-0472">Membrane</keyword>
<dbReference type="InterPro" id="IPR006665">
    <property type="entry name" value="OmpA-like"/>
</dbReference>
<dbReference type="Gene3D" id="3.40.50.1460">
    <property type="match status" value="1"/>
</dbReference>
<organism evidence="6 7">
    <name type="scientific">Bradyrhizobium campsiandrae</name>
    <dbReference type="NCBI Taxonomy" id="1729892"/>
    <lineage>
        <taxon>Bacteria</taxon>
        <taxon>Pseudomonadati</taxon>
        <taxon>Pseudomonadota</taxon>
        <taxon>Alphaproteobacteria</taxon>
        <taxon>Hyphomicrobiales</taxon>
        <taxon>Nitrobacteraceae</taxon>
        <taxon>Bradyrhizobium</taxon>
    </lineage>
</organism>
<accession>A0ABR7UDM8</accession>
<keyword evidence="7" id="KW-1185">Reference proteome</keyword>
<dbReference type="SUPFAM" id="SSF52129">
    <property type="entry name" value="Caspase-like"/>
    <property type="match status" value="1"/>
</dbReference>
<dbReference type="Pfam" id="PF00656">
    <property type="entry name" value="Peptidase_C14"/>
    <property type="match status" value="1"/>
</dbReference>
<dbReference type="PANTHER" id="PTHR22576">
    <property type="entry name" value="MUCOSA ASSOCIATED LYMPHOID TISSUE LYMPHOMA TRANSLOCATION PROTEIN 1/PARACASPASE"/>
    <property type="match status" value="1"/>
</dbReference>
<dbReference type="InterPro" id="IPR036737">
    <property type="entry name" value="OmpA-like_sf"/>
</dbReference>
<proteinExistence type="predicted"/>
<dbReference type="RefSeq" id="WP_188149228.1">
    <property type="nucleotide sequence ID" value="NZ_JAATTO010000046.1"/>
</dbReference>
<feature type="compositionally biased region" description="Pro residues" evidence="4">
    <location>
        <begin position="197"/>
        <end position="207"/>
    </location>
</feature>
<dbReference type="Pfam" id="PF00691">
    <property type="entry name" value="OmpA"/>
    <property type="match status" value="1"/>
</dbReference>
<evidence type="ECO:0000256" key="3">
    <source>
        <dbReference type="PROSITE-ProRule" id="PRU00473"/>
    </source>
</evidence>
<feature type="domain" description="OmpA-like" evidence="5">
    <location>
        <begin position="388"/>
        <end position="511"/>
    </location>
</feature>
<evidence type="ECO:0000313" key="6">
    <source>
        <dbReference type="EMBL" id="MBC9982179.1"/>
    </source>
</evidence>
<dbReference type="PANTHER" id="PTHR22576:SF37">
    <property type="entry name" value="MUCOSA-ASSOCIATED LYMPHOID TISSUE LYMPHOMA TRANSLOCATION PROTEIN 1"/>
    <property type="match status" value="1"/>
</dbReference>
<evidence type="ECO:0000256" key="4">
    <source>
        <dbReference type="SAM" id="MobiDB-lite"/>
    </source>
</evidence>